<sequence length="332" mass="35748">MKLLVLGGTLFLSRAVAAEAAARGHEVTCAARGHSGGVPEGATLVTLDRAEPDWSALQGDWDAVVDVAGSPGWVRDALDHLADRVPHWVFVSTISVYADHATLHGTPATLPLLDPVGDAVEQDTPEAYGGAKVACEQLVRQRATTSLVVRPGLIVGPGDPTGRFSYWPERLAEGGDVLAPDHPERDVQLIDVRDLATFLVDGAEQRREGVLDATGRVTGLGEVLEEVQRGVEGHGPGSRATLYWAAPAFLRRHHVQPWSGPRSLPLWLPEAMSGMLTHDVSEAFAAGLRTRPISETAADTLTWLRSEQGRVTVTGMTRAEEQELLDDWHTIE</sequence>
<comment type="caution">
    <text evidence="3">The sequence shown here is derived from an EMBL/GenBank/DDBJ whole genome shotgun (WGS) entry which is preliminary data.</text>
</comment>
<organism evidence="3 4">
    <name type="scientific">Nocardioides aurantiacus</name>
    <dbReference type="NCBI Taxonomy" id="86796"/>
    <lineage>
        <taxon>Bacteria</taxon>
        <taxon>Bacillati</taxon>
        <taxon>Actinomycetota</taxon>
        <taxon>Actinomycetes</taxon>
        <taxon>Propionibacteriales</taxon>
        <taxon>Nocardioidaceae</taxon>
        <taxon>Nocardioides</taxon>
    </lineage>
</organism>
<accession>A0A3N2CZB1</accession>
<feature type="domain" description="NAD-dependent epimerase/dehydratase" evidence="2">
    <location>
        <begin position="4"/>
        <end position="205"/>
    </location>
</feature>
<evidence type="ECO:0000313" key="4">
    <source>
        <dbReference type="Proteomes" id="UP000281738"/>
    </source>
</evidence>
<dbReference type="Proteomes" id="UP000281738">
    <property type="component" value="Unassembled WGS sequence"/>
</dbReference>
<dbReference type="Pfam" id="PF01370">
    <property type="entry name" value="Epimerase"/>
    <property type="match status" value="1"/>
</dbReference>
<dbReference type="InterPro" id="IPR036291">
    <property type="entry name" value="NAD(P)-bd_dom_sf"/>
</dbReference>
<feature type="chain" id="PRO_5018322659" evidence="1">
    <location>
        <begin position="18"/>
        <end position="332"/>
    </location>
</feature>
<dbReference type="Gene3D" id="3.40.50.720">
    <property type="entry name" value="NAD(P)-binding Rossmann-like Domain"/>
    <property type="match status" value="1"/>
</dbReference>
<dbReference type="OrthoDB" id="7941246at2"/>
<keyword evidence="1" id="KW-0732">Signal</keyword>
<dbReference type="SUPFAM" id="SSF51735">
    <property type="entry name" value="NAD(P)-binding Rossmann-fold domains"/>
    <property type="match status" value="1"/>
</dbReference>
<dbReference type="AlphaFoldDB" id="A0A3N2CZB1"/>
<keyword evidence="4" id="KW-1185">Reference proteome</keyword>
<name>A0A3N2CZB1_9ACTN</name>
<dbReference type="EMBL" id="RKHO01000001">
    <property type="protein sequence ID" value="ROR92738.1"/>
    <property type="molecule type" value="Genomic_DNA"/>
</dbReference>
<feature type="signal peptide" evidence="1">
    <location>
        <begin position="1"/>
        <end position="17"/>
    </location>
</feature>
<reference evidence="3 4" key="1">
    <citation type="submission" date="2018-11" db="EMBL/GenBank/DDBJ databases">
        <title>Sequencing the genomes of 1000 actinobacteria strains.</title>
        <authorList>
            <person name="Klenk H.-P."/>
        </authorList>
    </citation>
    <scope>NUCLEOTIDE SEQUENCE [LARGE SCALE GENOMIC DNA]</scope>
    <source>
        <strain evidence="3 4">DSM 12652</strain>
    </source>
</reference>
<gene>
    <name evidence="3" type="ORF">EDD33_3637</name>
</gene>
<dbReference type="RefSeq" id="WP_123392400.1">
    <property type="nucleotide sequence ID" value="NZ_RKHO01000001.1"/>
</dbReference>
<evidence type="ECO:0000256" key="1">
    <source>
        <dbReference type="SAM" id="SignalP"/>
    </source>
</evidence>
<evidence type="ECO:0000259" key="2">
    <source>
        <dbReference type="Pfam" id="PF01370"/>
    </source>
</evidence>
<evidence type="ECO:0000313" key="3">
    <source>
        <dbReference type="EMBL" id="ROR92738.1"/>
    </source>
</evidence>
<dbReference type="InterPro" id="IPR001509">
    <property type="entry name" value="Epimerase_deHydtase"/>
</dbReference>
<proteinExistence type="predicted"/>
<protein>
    <submittedName>
        <fullName evidence="3">Nucleoside-diphosphate-sugar epimerase</fullName>
    </submittedName>
</protein>